<sequence length="121" mass="13635">MDYLRVNVSPEDNLKYHLSQDGCPLERYGEDFLVLSRECLCPEFRDRPVVELINLIRILLGAQPRLGKTIPDEIDHHPVPSGHMASNQTHLAISPKSFTGDRARRNPGSVNPAPSQRPEQV</sequence>
<feature type="region of interest" description="Disordered" evidence="1">
    <location>
        <begin position="71"/>
        <end position="121"/>
    </location>
</feature>
<organism evidence="2 3">
    <name type="scientific">Triplophysa tibetana</name>
    <dbReference type="NCBI Taxonomy" id="1572043"/>
    <lineage>
        <taxon>Eukaryota</taxon>
        <taxon>Metazoa</taxon>
        <taxon>Chordata</taxon>
        <taxon>Craniata</taxon>
        <taxon>Vertebrata</taxon>
        <taxon>Euteleostomi</taxon>
        <taxon>Actinopterygii</taxon>
        <taxon>Neopterygii</taxon>
        <taxon>Teleostei</taxon>
        <taxon>Ostariophysi</taxon>
        <taxon>Cypriniformes</taxon>
        <taxon>Nemacheilidae</taxon>
        <taxon>Triplophysa</taxon>
    </lineage>
</organism>
<gene>
    <name evidence="2" type="ORF">E1301_Tti013028</name>
</gene>
<accession>A0A5A9NNT8</accession>
<evidence type="ECO:0000313" key="3">
    <source>
        <dbReference type="Proteomes" id="UP000324632"/>
    </source>
</evidence>
<protein>
    <submittedName>
        <fullName evidence="2">Uncharacterized protein</fullName>
    </submittedName>
</protein>
<dbReference type="EMBL" id="SOYY01000016">
    <property type="protein sequence ID" value="KAA0710649.1"/>
    <property type="molecule type" value="Genomic_DNA"/>
</dbReference>
<dbReference type="AlphaFoldDB" id="A0A5A9NNT8"/>
<evidence type="ECO:0000313" key="2">
    <source>
        <dbReference type="EMBL" id="KAA0710649.1"/>
    </source>
</evidence>
<name>A0A5A9NNT8_9TELE</name>
<comment type="caution">
    <text evidence="2">The sequence shown here is derived from an EMBL/GenBank/DDBJ whole genome shotgun (WGS) entry which is preliminary data.</text>
</comment>
<feature type="compositionally biased region" description="Polar residues" evidence="1">
    <location>
        <begin position="108"/>
        <end position="121"/>
    </location>
</feature>
<keyword evidence="3" id="KW-1185">Reference proteome</keyword>
<dbReference type="Proteomes" id="UP000324632">
    <property type="component" value="Chromosome 16"/>
</dbReference>
<proteinExistence type="predicted"/>
<evidence type="ECO:0000256" key="1">
    <source>
        <dbReference type="SAM" id="MobiDB-lite"/>
    </source>
</evidence>
<reference evidence="2 3" key="1">
    <citation type="journal article" date="2019" name="Mol. Ecol. Resour.">
        <title>Chromosome-level genome assembly of Triplophysa tibetana, a fish adapted to the harsh high-altitude environment of the Tibetan Plateau.</title>
        <authorList>
            <person name="Yang X."/>
            <person name="Liu H."/>
            <person name="Ma Z."/>
            <person name="Zou Y."/>
            <person name="Zou M."/>
            <person name="Mao Y."/>
            <person name="Li X."/>
            <person name="Wang H."/>
            <person name="Chen T."/>
            <person name="Wang W."/>
            <person name="Yang R."/>
        </authorList>
    </citation>
    <scope>NUCLEOTIDE SEQUENCE [LARGE SCALE GENOMIC DNA]</scope>
    <source>
        <strain evidence="2">TTIB1903HZAU</strain>
        <tissue evidence="2">Muscle</tissue>
    </source>
</reference>